<evidence type="ECO:0000256" key="6">
    <source>
        <dbReference type="ARBA" id="ARBA00023002"/>
    </source>
</evidence>
<keyword evidence="5" id="KW-0460">Magnesium</keyword>
<comment type="caution">
    <text evidence="9">The sequence shown here is derived from an EMBL/GenBank/DDBJ whole genome shotgun (WGS) entry which is preliminary data.</text>
</comment>
<keyword evidence="4" id="KW-0479">Metal-binding</keyword>
<feature type="region of interest" description="Disordered" evidence="8">
    <location>
        <begin position="1187"/>
        <end position="1224"/>
    </location>
</feature>
<dbReference type="Gene3D" id="1.10.630.10">
    <property type="entry name" value="Cytochrome P450"/>
    <property type="match status" value="1"/>
</dbReference>
<feature type="compositionally biased region" description="Pro residues" evidence="8">
    <location>
        <begin position="1192"/>
        <end position="1210"/>
    </location>
</feature>
<dbReference type="Pfam" id="PF13242">
    <property type="entry name" value="Hydrolase_like"/>
    <property type="match status" value="1"/>
</dbReference>
<dbReference type="NCBIfam" id="TIGR01460">
    <property type="entry name" value="HAD-SF-IIA"/>
    <property type="match status" value="1"/>
</dbReference>
<reference evidence="9 10" key="1">
    <citation type="submission" date="2024-02" db="EMBL/GenBank/DDBJ databases">
        <authorList>
            <person name="Chen Y."/>
            <person name="Shah S."/>
            <person name="Dougan E. K."/>
            <person name="Thang M."/>
            <person name="Chan C."/>
        </authorList>
    </citation>
    <scope>NUCLEOTIDE SEQUENCE [LARGE SCALE GENOMIC DNA]</scope>
</reference>
<comment type="cofactor">
    <cofactor evidence="1">
        <name>Mg(2+)</name>
        <dbReference type="ChEBI" id="CHEBI:18420"/>
    </cofactor>
</comment>
<feature type="compositionally biased region" description="Acidic residues" evidence="8">
    <location>
        <begin position="1214"/>
        <end position="1224"/>
    </location>
</feature>
<keyword evidence="10" id="KW-1185">Reference proteome</keyword>
<dbReference type="PANTHER" id="PTHR24296">
    <property type="entry name" value="CYTOCHROME P450"/>
    <property type="match status" value="1"/>
</dbReference>
<dbReference type="Pfam" id="PF00067">
    <property type="entry name" value="p450"/>
    <property type="match status" value="1"/>
</dbReference>
<evidence type="ECO:0000313" key="10">
    <source>
        <dbReference type="Proteomes" id="UP001642464"/>
    </source>
</evidence>
<name>A0ABP0IQP1_9DINO</name>
<dbReference type="Gene3D" id="3.40.50.1000">
    <property type="entry name" value="HAD superfamily/HAD-like"/>
    <property type="match status" value="2"/>
</dbReference>
<dbReference type="InterPro" id="IPR002401">
    <property type="entry name" value="Cyt_P450_E_grp-I"/>
</dbReference>
<organism evidence="9 10">
    <name type="scientific">Durusdinium trenchii</name>
    <dbReference type="NCBI Taxonomy" id="1381693"/>
    <lineage>
        <taxon>Eukaryota</taxon>
        <taxon>Sar</taxon>
        <taxon>Alveolata</taxon>
        <taxon>Dinophyceae</taxon>
        <taxon>Suessiales</taxon>
        <taxon>Symbiodiniaceae</taxon>
        <taxon>Durusdinium</taxon>
    </lineage>
</organism>
<comment type="similarity">
    <text evidence="3">Belongs to the cytochrome P450 family.</text>
</comment>
<keyword evidence="7" id="KW-0408">Iron</keyword>
<dbReference type="Proteomes" id="UP001642464">
    <property type="component" value="Unassembled WGS sequence"/>
</dbReference>
<evidence type="ECO:0000313" key="9">
    <source>
        <dbReference type="EMBL" id="CAK9004908.1"/>
    </source>
</evidence>
<dbReference type="InterPro" id="IPR006357">
    <property type="entry name" value="HAD-SF_hydro_IIA"/>
</dbReference>
<dbReference type="PRINTS" id="PR00385">
    <property type="entry name" value="P450"/>
</dbReference>
<dbReference type="SUPFAM" id="SSF56784">
    <property type="entry name" value="HAD-like"/>
    <property type="match status" value="1"/>
</dbReference>
<comment type="similarity">
    <text evidence="2">Belongs to the HAD-like hydrolase superfamily.</text>
</comment>
<evidence type="ECO:0000256" key="5">
    <source>
        <dbReference type="ARBA" id="ARBA00022842"/>
    </source>
</evidence>
<evidence type="ECO:0000256" key="1">
    <source>
        <dbReference type="ARBA" id="ARBA00001946"/>
    </source>
</evidence>
<evidence type="ECO:0000256" key="2">
    <source>
        <dbReference type="ARBA" id="ARBA00007958"/>
    </source>
</evidence>
<feature type="region of interest" description="Disordered" evidence="8">
    <location>
        <begin position="1323"/>
        <end position="1347"/>
    </location>
</feature>
<gene>
    <name evidence="9" type="ORF">SCF082_LOCUS8378</name>
</gene>
<evidence type="ECO:0000256" key="8">
    <source>
        <dbReference type="SAM" id="MobiDB-lite"/>
    </source>
</evidence>
<dbReference type="EMBL" id="CAXAMM010004780">
    <property type="protein sequence ID" value="CAK9004908.1"/>
    <property type="molecule type" value="Genomic_DNA"/>
</dbReference>
<protein>
    <submittedName>
        <fullName evidence="9">Haloacid dehalogenase-like hydrolase domain-containing protein 2</fullName>
    </submittedName>
</protein>
<sequence length="1384" mass="154400">MAYGIFGVLQVFQRLWCGWRKARRMQRMLKDVPATQGVGHDQPVGWLNDLMANLHRLHDWRLDICKGLPLAKSLGFSWMPAPYLVVANDPQIVKHILKDEFNKYSKADTTLDPFFYYFEDFLGEGIFVVKHGLGSKDGGQEWSRMRKVSAQIFTRKNFNSMMQEVFMSKAESLRCFFNFTFDSIMSIFFGEECNTAEGVPNVYGKAFDMASVCLRAHSVKSMAPFLFFSTFLPWPLGGHHGGWARWFWDWSSPTYRRLKRCIRTLESEADRLVRKCQEDPTLGERRDLLALFLQGNFSPEFTKKMVLHLIIAGRDTTACLLSWMFYELTRHPEVQRQLHEEIMLKQPPGTPLDWKSLSASEMPYLNGVIYESLRLWPPVPFDLKMAFEDDVLPGGWLVPQFANVAFCPFNMGRDEERYPEALAFRPERWIPFTPPPQHEFPVFQAGPRVCLGQDMALFEAKTCAVELLRFCSFEMVPNQEVTYGEKITMDIKSNGKEEFWVTVVPWVGTQEALWLHVDLPAADLVTDLEKNRFLATSWRLRMHQCIHQIQCWCIGLRTAVFRVHVAWAFEEQRALSSTRGRARSNPPDLKLFQLYCQHDPHFKDSFRQTLTSEAVGGDGERQFYPSCTFTRPCRPLLGPSFPWVAARRRAGWRRTGAVQEYIREVSAFDACLQDDLGEELTNSPPLTLASTIDVAPELAAGLRERQGRRFGEPRRASCEGEVLVTFPCFGIQQLSGVSPLARASARSKIEAPCAMGSRDVEKIFKEADANGDGLLKTPLFQAECLQVGFALLDVDGVCVQGTTAIQGSAWALGRLRQRVKAYRLITNQSQEACSSVMRKLQRLNFDVRPGEVFSALSAARALVEQQQLKPLCLLAPEAMEEFQDFPASEATAVVVGTAPQQMHYARLTEAMRVLLEKAWRCRRFAVNKGRYFREAGEFQMMAGPFVAALEYATGKLARVVGKPSPDFFHCVASAAHGDAPYRADAVVMVGDDVRDDIQGAMDVGMQAILVRTGKYRPGDEKLCRTPPLAVVDCLADAVAFLEEKGERGARKLGGNKPAKKWGRVKQALQLQKVELRSYLGDYLGYGQVHLAGRTEGNADEGRGCPFPSQGSLDMESVLRAGQVDLPGLQTGAGGNVLSSTLELCSMPGPPLRGFSSARVRAGLGVKMQRQGAQTSKEHSQLGASLGVQISRMPPPPLPPPPASAPPPESLPEPQSDENEVGGEEEGVNITINCSRGFCCSVSLRASEAAPGRTRCSFCDLRDLKGFPASPAEAFRARCSRVNTRDTARWGLNPYLIGKRKGCTVWRQPGAVCAPGAQMNIEDADGAGSAPKWAAERESGDLSQKGLQRSSVRQDLVDCKVYVCDRTEQTFVDECGGPSREQTGV</sequence>
<dbReference type="InterPro" id="IPR023214">
    <property type="entry name" value="HAD_sf"/>
</dbReference>
<evidence type="ECO:0000256" key="3">
    <source>
        <dbReference type="ARBA" id="ARBA00010617"/>
    </source>
</evidence>
<keyword evidence="6" id="KW-0560">Oxidoreductase</keyword>
<evidence type="ECO:0000256" key="7">
    <source>
        <dbReference type="ARBA" id="ARBA00023004"/>
    </source>
</evidence>
<proteinExistence type="inferred from homology"/>
<dbReference type="InterPro" id="IPR001128">
    <property type="entry name" value="Cyt_P450"/>
</dbReference>
<dbReference type="SUPFAM" id="SSF48264">
    <property type="entry name" value="Cytochrome P450"/>
    <property type="match status" value="1"/>
</dbReference>
<dbReference type="InterPro" id="IPR036412">
    <property type="entry name" value="HAD-like_sf"/>
</dbReference>
<evidence type="ECO:0000256" key="4">
    <source>
        <dbReference type="ARBA" id="ARBA00022723"/>
    </source>
</evidence>
<dbReference type="NCBIfam" id="TIGR01458">
    <property type="entry name" value="HAD-SF-IIA-hyp3"/>
    <property type="match status" value="1"/>
</dbReference>
<dbReference type="Pfam" id="PF13344">
    <property type="entry name" value="Hydrolase_6"/>
    <property type="match status" value="1"/>
</dbReference>
<dbReference type="InterPro" id="IPR036396">
    <property type="entry name" value="Cyt_P450_sf"/>
</dbReference>
<accession>A0ABP0IQP1</accession>
<dbReference type="InterPro" id="IPR006355">
    <property type="entry name" value="LHPP/HDHD2"/>
</dbReference>
<dbReference type="PRINTS" id="PR00463">
    <property type="entry name" value="EP450I"/>
</dbReference>